<feature type="signal peptide" evidence="1">
    <location>
        <begin position="1"/>
        <end position="22"/>
    </location>
</feature>
<dbReference type="InterPro" id="IPR026444">
    <property type="entry name" value="Secre_tail"/>
</dbReference>
<dbReference type="EMBL" id="CP060784">
    <property type="protein sequence ID" value="QNP50739.1"/>
    <property type="molecule type" value="Genomic_DNA"/>
</dbReference>
<dbReference type="AlphaFoldDB" id="A0A7H0GR23"/>
<organism evidence="3 4">
    <name type="scientific">Hymenobacter qilianensis</name>
    <dbReference type="NCBI Taxonomy" id="1385715"/>
    <lineage>
        <taxon>Bacteria</taxon>
        <taxon>Pseudomonadati</taxon>
        <taxon>Bacteroidota</taxon>
        <taxon>Cytophagia</taxon>
        <taxon>Cytophagales</taxon>
        <taxon>Hymenobacteraceae</taxon>
        <taxon>Hymenobacter</taxon>
    </lineage>
</organism>
<evidence type="ECO:0000256" key="1">
    <source>
        <dbReference type="SAM" id="SignalP"/>
    </source>
</evidence>
<feature type="domain" description="Secretion system C-terminal sorting" evidence="2">
    <location>
        <begin position="116"/>
        <end position="191"/>
    </location>
</feature>
<sequence length="195" mass="21148">MIISTRLLLVLTLFLAQLSAVATTVHPPQYPPPISDDAPQQYQMGLGSRSSRLTTPLRTEFSTNTFRNTPFSNVPAPTIFAFRSPFSSLKGQAAANSGNAPAPVQEARVNVPTLSVYPNPARGMVVVSLSQAPGPDYKFRLSNIIGREVRTLTLRPDLASTGIAMNLSDLPAGMYFYSLLVNDKVVSTKRLVLQN</sequence>
<keyword evidence="1" id="KW-0732">Signal</keyword>
<evidence type="ECO:0000259" key="2">
    <source>
        <dbReference type="Pfam" id="PF18962"/>
    </source>
</evidence>
<dbReference type="RefSeq" id="WP_187731060.1">
    <property type="nucleotide sequence ID" value="NZ_BMFN01000001.1"/>
</dbReference>
<keyword evidence="4" id="KW-1185">Reference proteome</keyword>
<name>A0A7H0GR23_9BACT</name>
<accession>A0A7H0GR23</accession>
<proteinExistence type="predicted"/>
<dbReference type="NCBIfam" id="TIGR04183">
    <property type="entry name" value="Por_Secre_tail"/>
    <property type="match status" value="1"/>
</dbReference>
<feature type="chain" id="PRO_5028868127" evidence="1">
    <location>
        <begin position="23"/>
        <end position="195"/>
    </location>
</feature>
<protein>
    <submittedName>
        <fullName evidence="3">T9SS type A sorting domain-containing protein</fullName>
    </submittedName>
</protein>
<reference evidence="3 4" key="1">
    <citation type="submission" date="2020-08" db="EMBL/GenBank/DDBJ databases">
        <title>Genome sequence of Hymenobacter qilianensis JCM 19763T.</title>
        <authorList>
            <person name="Hyun D.-W."/>
            <person name="Bae J.-W."/>
        </authorList>
    </citation>
    <scope>NUCLEOTIDE SEQUENCE [LARGE SCALE GENOMIC DNA]</scope>
    <source>
        <strain evidence="3 4">JCM 19763</strain>
    </source>
</reference>
<evidence type="ECO:0000313" key="4">
    <source>
        <dbReference type="Proteomes" id="UP000516093"/>
    </source>
</evidence>
<dbReference type="KEGG" id="hqi:H9L05_11080"/>
<evidence type="ECO:0000313" key="3">
    <source>
        <dbReference type="EMBL" id="QNP50739.1"/>
    </source>
</evidence>
<dbReference type="Proteomes" id="UP000516093">
    <property type="component" value="Chromosome"/>
</dbReference>
<gene>
    <name evidence="3" type="ORF">H9L05_11080</name>
</gene>
<dbReference type="Pfam" id="PF18962">
    <property type="entry name" value="Por_Secre_tail"/>
    <property type="match status" value="1"/>
</dbReference>